<dbReference type="PANTHER" id="PTHR33069">
    <property type="entry name" value="CHROMOSOME 7, WHOLE GENOME SHOTGUN SEQUENCE-RELATED"/>
    <property type="match status" value="1"/>
</dbReference>
<dbReference type="AlphaFoldDB" id="A0A5B0S9T4"/>
<accession>A0A5B0S9T4</accession>
<comment type="caution">
    <text evidence="1">The sequence shown here is derived from an EMBL/GenBank/DDBJ whole genome shotgun (WGS) entry which is preliminary data.</text>
</comment>
<name>A0A5B0S9T4_PUCGR</name>
<reference evidence="1 2" key="1">
    <citation type="submission" date="2019-05" db="EMBL/GenBank/DDBJ databases">
        <title>Emergence of the Ug99 lineage of the wheat stem rust pathogen through somatic hybridization.</title>
        <authorList>
            <person name="Li F."/>
            <person name="Upadhyaya N.M."/>
            <person name="Sperschneider J."/>
            <person name="Matny O."/>
            <person name="Nguyen-Phuc H."/>
            <person name="Mago R."/>
            <person name="Raley C."/>
            <person name="Miller M.E."/>
            <person name="Silverstein K.A.T."/>
            <person name="Henningsen E."/>
            <person name="Hirsch C.D."/>
            <person name="Visser B."/>
            <person name="Pretorius Z.A."/>
            <person name="Steffenson B.J."/>
            <person name="Schwessinger B."/>
            <person name="Dodds P.N."/>
            <person name="Figueroa M."/>
        </authorList>
    </citation>
    <scope>NUCLEOTIDE SEQUENCE [LARGE SCALE GENOMIC DNA]</scope>
    <source>
        <strain evidence="1 2">Ug99</strain>
    </source>
</reference>
<sequence length="442" mass="50472">MMMMMMMIEDEFRLLVGLVEPFEDLDLQQSEQGQSSLPSIDDVPLKNSSLCCPRPFAARLLQALKKLRRRSTRNNRALISLTPHPADSIDRSKIIRNRVRWHLRTEQLPLLRDQLRRLSLALDPSCLPEQPNPQFREALKVLSEMDESVDQIKASADSVWESHTPTQDSDPENIEDLTVHRCLLVVSHCKSVLIELSRTIESYERFFSVLVLSDGTISEADQPVDYLQEFRKESIPRAIERELEWIGNLIGWLALSNLAVLEDEWRSMVSTIDETLADLLDFSNASSINEDPEKATIKRQIEAFIPLVKLSRVLLNKLCRSTNSPPRLTSGISLELLDRLRLATGAIPIDLNDIVNTFDTPRPHQITLSSATDSLIDAFRRIKSIFNHHFDSSLQSHPDSKHLSAARRWSELWLAEFDCATTSFLRISHNHIRDDIANDSEP</sequence>
<evidence type="ECO:0000313" key="2">
    <source>
        <dbReference type="Proteomes" id="UP000325313"/>
    </source>
</evidence>
<protein>
    <submittedName>
        <fullName evidence="1">Uncharacterized protein</fullName>
    </submittedName>
</protein>
<proteinExistence type="predicted"/>
<gene>
    <name evidence="1" type="ORF">PGTUg99_028334</name>
</gene>
<evidence type="ECO:0000313" key="1">
    <source>
        <dbReference type="EMBL" id="KAA1133863.1"/>
    </source>
</evidence>
<dbReference type="EMBL" id="VDEP01000070">
    <property type="protein sequence ID" value="KAA1133863.1"/>
    <property type="molecule type" value="Genomic_DNA"/>
</dbReference>
<dbReference type="Proteomes" id="UP000325313">
    <property type="component" value="Unassembled WGS sequence"/>
</dbReference>
<dbReference type="PANTHER" id="PTHR33069:SF3">
    <property type="entry name" value="DYNEIN HEAVY CHAIN TAIL DOMAIN-CONTAINING PROTEIN"/>
    <property type="match status" value="1"/>
</dbReference>
<organism evidence="1 2">
    <name type="scientific">Puccinia graminis f. sp. tritici</name>
    <dbReference type="NCBI Taxonomy" id="56615"/>
    <lineage>
        <taxon>Eukaryota</taxon>
        <taxon>Fungi</taxon>
        <taxon>Dikarya</taxon>
        <taxon>Basidiomycota</taxon>
        <taxon>Pucciniomycotina</taxon>
        <taxon>Pucciniomycetes</taxon>
        <taxon>Pucciniales</taxon>
        <taxon>Pucciniaceae</taxon>
        <taxon>Puccinia</taxon>
    </lineage>
</organism>